<reference evidence="1 2" key="1">
    <citation type="journal article" date="2018" name="Nat. Genet.">
        <title>Extensive intraspecific gene order and gene structural variations between Mo17 and other maize genomes.</title>
        <authorList>
            <person name="Sun S."/>
            <person name="Zhou Y."/>
            <person name="Chen J."/>
            <person name="Shi J."/>
            <person name="Zhao H."/>
            <person name="Zhao H."/>
            <person name="Song W."/>
            <person name="Zhang M."/>
            <person name="Cui Y."/>
            <person name="Dong X."/>
            <person name="Liu H."/>
            <person name="Ma X."/>
            <person name="Jiao Y."/>
            <person name="Wang B."/>
            <person name="Wei X."/>
            <person name="Stein J.C."/>
            <person name="Glaubitz J.C."/>
            <person name="Lu F."/>
            <person name="Yu G."/>
            <person name="Liang C."/>
            <person name="Fengler K."/>
            <person name="Li B."/>
            <person name="Rafalski A."/>
            <person name="Schnable P.S."/>
            <person name="Ware D.H."/>
            <person name="Buckler E.S."/>
            <person name="Lai J."/>
        </authorList>
    </citation>
    <scope>NUCLEOTIDE SEQUENCE [LARGE SCALE GENOMIC DNA]</scope>
    <source>
        <strain evidence="2">cv. Missouri 17</strain>
        <tissue evidence="1">Seedling</tissue>
    </source>
</reference>
<gene>
    <name evidence="1" type="primary">BGAL_0</name>
    <name evidence="1" type="ORF">Zm00014a_022697</name>
</gene>
<protein>
    <submittedName>
        <fullName evidence="1">Beta-galactosidase</fullName>
    </submittedName>
</protein>
<proteinExistence type="predicted"/>
<organism evidence="1 2">
    <name type="scientific">Zea mays</name>
    <name type="common">Maize</name>
    <dbReference type="NCBI Taxonomy" id="4577"/>
    <lineage>
        <taxon>Eukaryota</taxon>
        <taxon>Viridiplantae</taxon>
        <taxon>Streptophyta</taxon>
        <taxon>Embryophyta</taxon>
        <taxon>Tracheophyta</taxon>
        <taxon>Spermatophyta</taxon>
        <taxon>Magnoliopsida</taxon>
        <taxon>Liliopsida</taxon>
        <taxon>Poales</taxon>
        <taxon>Poaceae</taxon>
        <taxon>PACMAD clade</taxon>
        <taxon>Panicoideae</taxon>
        <taxon>Andropogonodae</taxon>
        <taxon>Andropogoneae</taxon>
        <taxon>Tripsacinae</taxon>
        <taxon>Zea</taxon>
    </lineage>
</organism>
<dbReference type="Proteomes" id="UP000251960">
    <property type="component" value="Unassembled WGS sequence"/>
</dbReference>
<dbReference type="AlphaFoldDB" id="A0A3L6D6C5"/>
<dbReference type="EMBL" id="NCVQ01000950">
    <property type="protein sequence ID" value="PWZ04099.1"/>
    <property type="molecule type" value="Genomic_DNA"/>
</dbReference>
<accession>A0A3L6D6C5</accession>
<evidence type="ECO:0000313" key="1">
    <source>
        <dbReference type="EMBL" id="PWZ04099.1"/>
    </source>
</evidence>
<comment type="caution">
    <text evidence="1">The sequence shown here is derived from an EMBL/GenBank/DDBJ whole genome shotgun (WGS) entry which is preliminary data.</text>
</comment>
<evidence type="ECO:0000313" key="2">
    <source>
        <dbReference type="Proteomes" id="UP000251960"/>
    </source>
</evidence>
<sequence>MGHLRDLHEVIKQAKLVLVSSDPTIHSSRNYEKVSQILSKMYGDQTSYSWNILSGLRNCTFTKDGFVEQLDMTWDKSNYLWYTAY</sequence>
<name>A0A3L6D6C5_MAIZE</name>